<organism evidence="1 2">
    <name type="scientific">Trebonia kvetii</name>
    <dbReference type="NCBI Taxonomy" id="2480626"/>
    <lineage>
        <taxon>Bacteria</taxon>
        <taxon>Bacillati</taxon>
        <taxon>Actinomycetota</taxon>
        <taxon>Actinomycetes</taxon>
        <taxon>Streptosporangiales</taxon>
        <taxon>Treboniaceae</taxon>
        <taxon>Trebonia</taxon>
    </lineage>
</organism>
<dbReference type="Proteomes" id="UP000460272">
    <property type="component" value="Unassembled WGS sequence"/>
</dbReference>
<dbReference type="EMBL" id="RPFW01000001">
    <property type="protein sequence ID" value="TVZ06903.1"/>
    <property type="molecule type" value="Genomic_DNA"/>
</dbReference>
<name>A0A6P2CBD2_9ACTN</name>
<dbReference type="Gene3D" id="2.30.110.10">
    <property type="entry name" value="Electron Transport, Fmn-binding Protein, Chain A"/>
    <property type="match status" value="1"/>
</dbReference>
<gene>
    <name evidence="1" type="ORF">EAS64_06075</name>
</gene>
<accession>A0A6P2CBD2</accession>
<dbReference type="GO" id="GO:0016491">
    <property type="term" value="F:oxidoreductase activity"/>
    <property type="evidence" value="ECO:0007669"/>
    <property type="project" value="InterPro"/>
</dbReference>
<dbReference type="RefSeq" id="WP_145851659.1">
    <property type="nucleotide sequence ID" value="NZ_RPFW01000001.1"/>
</dbReference>
<protein>
    <submittedName>
        <fullName evidence="1">Nitroreductase family deazaflavin-dependent oxidoreductase</fullName>
    </submittedName>
</protein>
<dbReference type="OrthoDB" id="3778270at2"/>
<evidence type="ECO:0000313" key="2">
    <source>
        <dbReference type="Proteomes" id="UP000460272"/>
    </source>
</evidence>
<proteinExistence type="predicted"/>
<dbReference type="AlphaFoldDB" id="A0A6P2CBD2"/>
<sequence length="134" mass="14664">MPIPRMVARLNKVGLNRVTGHIAPWMPGLGVVVHRGRRSGRVYRTPVNVFAAGDGYVIALTYGPDTDWVKNVIAAGGCELRTRGRVVTMTAPRLFRDETRHDIRPLERQVLRVIGVADFLSLTTEPAAPAAGQP</sequence>
<evidence type="ECO:0000313" key="1">
    <source>
        <dbReference type="EMBL" id="TVZ06903.1"/>
    </source>
</evidence>
<dbReference type="InterPro" id="IPR012349">
    <property type="entry name" value="Split_barrel_FMN-bd"/>
</dbReference>
<dbReference type="Pfam" id="PF04075">
    <property type="entry name" value="F420H2_quin_red"/>
    <property type="match status" value="1"/>
</dbReference>
<keyword evidence="2" id="KW-1185">Reference proteome</keyword>
<dbReference type="NCBIfam" id="TIGR00026">
    <property type="entry name" value="hi_GC_TIGR00026"/>
    <property type="match status" value="1"/>
</dbReference>
<comment type="caution">
    <text evidence="1">The sequence shown here is derived from an EMBL/GenBank/DDBJ whole genome shotgun (WGS) entry which is preliminary data.</text>
</comment>
<dbReference type="InterPro" id="IPR004378">
    <property type="entry name" value="F420H2_quin_Rdtase"/>
</dbReference>
<reference evidence="1 2" key="1">
    <citation type="submission" date="2018-11" db="EMBL/GenBank/DDBJ databases">
        <title>Trebonia kvetii gen.nov., sp.nov., a novel acidophilic actinobacterium, and proposal of the new actinobacterial family Treboniaceae fam. nov.</title>
        <authorList>
            <person name="Rapoport D."/>
            <person name="Sagova-Mareckova M."/>
            <person name="Sedlacek I."/>
            <person name="Provaznik J."/>
            <person name="Kralova S."/>
            <person name="Pavlinic D."/>
            <person name="Benes V."/>
            <person name="Kopecky J."/>
        </authorList>
    </citation>
    <scope>NUCLEOTIDE SEQUENCE [LARGE SCALE GENOMIC DNA]</scope>
    <source>
        <strain evidence="1 2">15Tr583</strain>
    </source>
</reference>